<dbReference type="PRINTS" id="PR00862">
    <property type="entry name" value="PROLIGOPTASE"/>
</dbReference>
<protein>
    <submittedName>
        <fullName evidence="4">S9 family peptidase</fullName>
        <ecNumber evidence="4">3.4.-.-</ecNumber>
    </submittedName>
</protein>
<dbReference type="SUPFAM" id="SSF53474">
    <property type="entry name" value="alpha/beta-Hydrolases"/>
    <property type="match status" value="1"/>
</dbReference>
<evidence type="ECO:0000256" key="1">
    <source>
        <dbReference type="ARBA" id="ARBA00022801"/>
    </source>
</evidence>
<evidence type="ECO:0000259" key="3">
    <source>
        <dbReference type="Pfam" id="PF00326"/>
    </source>
</evidence>
<reference evidence="4 5" key="1">
    <citation type="submission" date="2023-08" db="EMBL/GenBank/DDBJ databases">
        <title>Pleionea litopenaei sp. nov., isolated from stomach of juvenile Litopenaeus vannamei.</title>
        <authorList>
            <person name="Rho A.M."/>
            <person name="Hwang C.Y."/>
        </authorList>
    </citation>
    <scope>NUCLEOTIDE SEQUENCE [LARGE SCALE GENOMIC DNA]</scope>
    <source>
        <strain evidence="4 5">HL-JVS1</strain>
    </source>
</reference>
<evidence type="ECO:0000256" key="2">
    <source>
        <dbReference type="SAM" id="SignalP"/>
    </source>
</evidence>
<dbReference type="InterPro" id="IPR011042">
    <property type="entry name" value="6-blade_b-propeller_TolB-like"/>
</dbReference>
<dbReference type="SUPFAM" id="SSF82171">
    <property type="entry name" value="DPP6 N-terminal domain-like"/>
    <property type="match status" value="1"/>
</dbReference>
<dbReference type="InterPro" id="IPR002470">
    <property type="entry name" value="Peptidase_S9A"/>
</dbReference>
<keyword evidence="1 4" id="KW-0378">Hydrolase</keyword>
<dbReference type="EC" id="3.4.-.-" evidence="4"/>
<dbReference type="Pfam" id="PF00326">
    <property type="entry name" value="Peptidase_S9"/>
    <property type="match status" value="1"/>
</dbReference>
<dbReference type="GO" id="GO:0006508">
    <property type="term" value="P:proteolysis"/>
    <property type="evidence" value="ECO:0007669"/>
    <property type="project" value="InterPro"/>
</dbReference>
<dbReference type="InterPro" id="IPR001375">
    <property type="entry name" value="Peptidase_S9_cat"/>
</dbReference>
<gene>
    <name evidence="4" type="ORF">Q9312_04150</name>
</gene>
<keyword evidence="5" id="KW-1185">Reference proteome</keyword>
<dbReference type="PANTHER" id="PTHR42776">
    <property type="entry name" value="SERINE PEPTIDASE S9 FAMILY MEMBER"/>
    <property type="match status" value="1"/>
</dbReference>
<evidence type="ECO:0000313" key="4">
    <source>
        <dbReference type="EMBL" id="WMS88110.1"/>
    </source>
</evidence>
<dbReference type="PANTHER" id="PTHR42776:SF27">
    <property type="entry name" value="DIPEPTIDYL PEPTIDASE FAMILY MEMBER 6"/>
    <property type="match status" value="1"/>
</dbReference>
<organism evidence="4 5">
    <name type="scientific">Pleionea litopenaei</name>
    <dbReference type="NCBI Taxonomy" id="3070815"/>
    <lineage>
        <taxon>Bacteria</taxon>
        <taxon>Pseudomonadati</taxon>
        <taxon>Pseudomonadota</taxon>
        <taxon>Gammaproteobacteria</taxon>
        <taxon>Oceanospirillales</taxon>
        <taxon>Pleioneaceae</taxon>
        <taxon>Pleionea</taxon>
    </lineage>
</organism>
<feature type="signal peptide" evidence="2">
    <location>
        <begin position="1"/>
        <end position="24"/>
    </location>
</feature>
<dbReference type="RefSeq" id="WP_309203307.1">
    <property type="nucleotide sequence ID" value="NZ_CP133548.1"/>
</dbReference>
<feature type="domain" description="Peptidase S9 prolyl oligopeptidase catalytic" evidence="3">
    <location>
        <begin position="434"/>
        <end position="649"/>
    </location>
</feature>
<sequence length="649" mass="73269">MRHIYKYVIALCLLATSLSGWSSAKDIPVKDFFKNPDYTSLQLSPNGKYLAILSPLRERRNIIIMEFAKDGSIGKPRAITGLADQDVAGYFWANNDDIVFTMDSDGRESFSLYKVNTKGKPKIVQLVAATAGSAGIRSANVVHTLPDDPDHILVQFNGRRIAAPDLYKLALDSHWDQRGNKNRKMDMIARNPGNVQSWLVDHDGDVRGAVSIDGLSGKFHYKEKGEEEFKVLREFNIHDEGMTPLAFDWDNKTLFVSSNIGRDRGAIYKFDPKANKLGDLVFEHDVVDVSNLMMSRHQQKVLGVSYIYEYPETVYFDEATKNMMASLQAAFPGKRVNLTSSTQDESVSIISVSDDNDPGKYYLFERDTNKVSFLLARMPWLKPELLSEMKPFKFTSRDGLLIHGYITIPKESDGKNLPLIVNPHGGPFGVRDSWGFNPEHQFFASRGYATIQVNYRGSGGFGRKFEQAGYGGKWGAEMQNDLTDAVKYLIKEKIVDPKRVCIYGASYGGYATMAGLTFTPDLYACGINYVGVTDVALLFESMPKHWEPMKEVMKVRIGDPDDDELMKRMSPLAHVDKIKAPLMIVQGANDPRVVKEHATELRDALEDRGIKLSDDEWIMKENEGHGFRKEENRIELYTKMEKFLAKHLK</sequence>
<accession>A0AA51RV24</accession>
<keyword evidence="2" id="KW-0732">Signal</keyword>
<feature type="chain" id="PRO_5041451947" evidence="2">
    <location>
        <begin position="25"/>
        <end position="649"/>
    </location>
</feature>
<dbReference type="KEGG" id="plei:Q9312_04150"/>
<dbReference type="GO" id="GO:0004252">
    <property type="term" value="F:serine-type endopeptidase activity"/>
    <property type="evidence" value="ECO:0007669"/>
    <property type="project" value="InterPro"/>
</dbReference>
<proteinExistence type="predicted"/>
<dbReference type="Proteomes" id="UP001239782">
    <property type="component" value="Chromosome"/>
</dbReference>
<dbReference type="Gene3D" id="3.40.50.1820">
    <property type="entry name" value="alpha/beta hydrolase"/>
    <property type="match status" value="1"/>
</dbReference>
<name>A0AA51RV24_9GAMM</name>
<dbReference type="InterPro" id="IPR029058">
    <property type="entry name" value="AB_hydrolase_fold"/>
</dbReference>
<evidence type="ECO:0000313" key="5">
    <source>
        <dbReference type="Proteomes" id="UP001239782"/>
    </source>
</evidence>
<dbReference type="AlphaFoldDB" id="A0AA51RV24"/>
<dbReference type="Gene3D" id="2.120.10.30">
    <property type="entry name" value="TolB, C-terminal domain"/>
    <property type="match status" value="1"/>
</dbReference>
<dbReference type="EMBL" id="CP133548">
    <property type="protein sequence ID" value="WMS88110.1"/>
    <property type="molecule type" value="Genomic_DNA"/>
</dbReference>